<feature type="region of interest" description="Disordered" evidence="1">
    <location>
        <begin position="906"/>
        <end position="937"/>
    </location>
</feature>
<feature type="compositionally biased region" description="Polar residues" evidence="1">
    <location>
        <begin position="761"/>
        <end position="779"/>
    </location>
</feature>
<sequence>MENPSLTRQLSDEEHFISLEEFIARHVSELPQIVQVGKGFCGTSESQSVKSRDVLIIYKVERKRKIRGKHLESGRTLCLPRISDLKLELVSEYSEDEFTTLDAVAKLRSKYVRIVENIPLFGLFAGDILQFNREPPYLNLDDVLQNCQLPVNVRVVSYGNKAMVDGSYEHPRAKQGTVFGNILLECEVEEEVVSAISTREQNMLLMFSTTLEITVSQYMSRERFMSFWGAEFEKLLKALPDEKVLHELSNINYISFTSDPVNRCSLESLQQFCFPFDRERGIETTERQVSRVGYGSAFNPSFQKEKTTTEEKGLQKFQPKSFSEVEVPPLPPKMTLIATRSQASSQEDLARNFDYKRETEKQIESFETIDRQEVLSAQSLINDLNDNRLPLSQSCDKLLENTSQPQEGSKQSDVSDAKCKMEISGDILYESEDPLFLESFTKTKAYEPPVDKNANLPSNECLPVDRKHEQSAARILQPAQTGSDLPRRDHRALREAADDHQSSREKEADLDFNFATSKANINKKHSMQDDEEAFSEHSDEDNNFDSLELGCSKKMFFDLTENNTEISEQYSRGVTSSGANSKEEHRMNGESTKRNLFQSLSLRLGWPRQEAGRAGKKNKEQALKGKSDPMTFPRSKHTSCEQILISSPRDDDFESMSNIKKYLETQERLDRALAHINRLQTERSENFATGTTPKNSDESVDAQESGLREFEKRGSLQTESEAEKQNGRKVFLEQTGKQRAPHTPANTSVQSSPTPEPFASRQATPSWLNQNPRQQQTGENCERETYGRRSEMPNNKTPHSAIEPTDTESVMPLNRASQRENGQSHDSRRENDENWPYHEDFDEKCWSCVAHFTSALSVELSECEMKNELKKSIQQTNWTTGELMELIEILRRKIMEVNHVPYVNLPPSQERQRSLSEDFSNAHDSSSSPAWNEVTRKGMPPYVNVSQASREPIMAPYQNLVQDSRESFTVTDSQRLHNRSHGKPPIPTPRSTPSSI</sequence>
<gene>
    <name evidence="2" type="ORF">AWC38_SpisGene2878</name>
</gene>
<name>A0A2B4SQV1_STYPI</name>
<evidence type="ECO:0000313" key="2">
    <source>
        <dbReference type="EMBL" id="PFX32281.1"/>
    </source>
</evidence>
<feature type="region of interest" description="Disordered" evidence="1">
    <location>
        <begin position="680"/>
        <end position="835"/>
    </location>
</feature>
<evidence type="ECO:0000256" key="1">
    <source>
        <dbReference type="SAM" id="MobiDB-lite"/>
    </source>
</evidence>
<comment type="caution">
    <text evidence="2">The sequence shown here is derived from an EMBL/GenBank/DDBJ whole genome shotgun (WGS) entry which is preliminary data.</text>
</comment>
<evidence type="ECO:0008006" key="4">
    <source>
        <dbReference type="Google" id="ProtNLM"/>
    </source>
</evidence>
<feature type="compositionally biased region" description="Basic and acidic residues" evidence="1">
    <location>
        <begin position="822"/>
        <end position="835"/>
    </location>
</feature>
<keyword evidence="3" id="KW-1185">Reference proteome</keyword>
<feature type="region of interest" description="Disordered" evidence="1">
    <location>
        <begin position="523"/>
        <end position="543"/>
    </location>
</feature>
<feature type="compositionally biased region" description="Polar residues" evidence="1">
    <location>
        <begin position="917"/>
        <end position="930"/>
    </location>
</feature>
<feature type="compositionally biased region" description="Polar residues" evidence="1">
    <location>
        <begin position="568"/>
        <end position="580"/>
    </location>
</feature>
<feature type="compositionally biased region" description="Basic and acidic residues" evidence="1">
    <location>
        <begin position="780"/>
        <end position="791"/>
    </location>
</feature>
<feature type="compositionally biased region" description="Polar residues" evidence="1">
    <location>
        <begin position="959"/>
        <end position="973"/>
    </location>
</feature>
<proteinExistence type="predicted"/>
<dbReference type="EMBL" id="LSMT01000025">
    <property type="protein sequence ID" value="PFX32281.1"/>
    <property type="molecule type" value="Genomic_DNA"/>
</dbReference>
<feature type="region of interest" description="Disordered" evidence="1">
    <location>
        <begin position="568"/>
        <end position="591"/>
    </location>
</feature>
<feature type="region of interest" description="Disordered" evidence="1">
    <location>
        <begin position="957"/>
        <end position="996"/>
    </location>
</feature>
<feature type="region of interest" description="Disordered" evidence="1">
    <location>
        <begin position="610"/>
        <end position="638"/>
    </location>
</feature>
<feature type="compositionally biased region" description="Basic and acidic residues" evidence="1">
    <location>
        <begin position="610"/>
        <end position="627"/>
    </location>
</feature>
<reference evidence="3" key="1">
    <citation type="journal article" date="2017" name="bioRxiv">
        <title>Comparative analysis of the genomes of Stylophora pistillata and Acropora digitifera provides evidence for extensive differences between species of corals.</title>
        <authorList>
            <person name="Voolstra C.R."/>
            <person name="Li Y."/>
            <person name="Liew Y.J."/>
            <person name="Baumgarten S."/>
            <person name="Zoccola D."/>
            <person name="Flot J.-F."/>
            <person name="Tambutte S."/>
            <person name="Allemand D."/>
            <person name="Aranda M."/>
        </authorList>
    </citation>
    <scope>NUCLEOTIDE SEQUENCE [LARGE SCALE GENOMIC DNA]</scope>
</reference>
<feature type="compositionally biased region" description="Polar residues" evidence="1">
    <location>
        <begin position="744"/>
        <end position="753"/>
    </location>
</feature>
<feature type="region of interest" description="Disordered" evidence="1">
    <location>
        <begin position="468"/>
        <end position="488"/>
    </location>
</feature>
<feature type="compositionally biased region" description="Acidic residues" evidence="1">
    <location>
        <begin position="529"/>
        <end position="543"/>
    </location>
</feature>
<evidence type="ECO:0000313" key="3">
    <source>
        <dbReference type="Proteomes" id="UP000225706"/>
    </source>
</evidence>
<dbReference type="AlphaFoldDB" id="A0A2B4SQV1"/>
<dbReference type="Proteomes" id="UP000225706">
    <property type="component" value="Unassembled WGS sequence"/>
</dbReference>
<protein>
    <recommendedName>
        <fullName evidence="4">CABIT domain-containing protein</fullName>
    </recommendedName>
</protein>
<feature type="compositionally biased region" description="Basic and acidic residues" evidence="1">
    <location>
        <begin position="581"/>
        <end position="591"/>
    </location>
</feature>
<accession>A0A2B4SQV1</accession>
<organism evidence="2 3">
    <name type="scientific">Stylophora pistillata</name>
    <name type="common">Smooth cauliflower coral</name>
    <dbReference type="NCBI Taxonomy" id="50429"/>
    <lineage>
        <taxon>Eukaryota</taxon>
        <taxon>Metazoa</taxon>
        <taxon>Cnidaria</taxon>
        <taxon>Anthozoa</taxon>
        <taxon>Hexacorallia</taxon>
        <taxon>Scleractinia</taxon>
        <taxon>Astrocoeniina</taxon>
        <taxon>Pocilloporidae</taxon>
        <taxon>Stylophora</taxon>
    </lineage>
</organism>